<evidence type="ECO:0000256" key="5">
    <source>
        <dbReference type="ARBA" id="ARBA00038035"/>
    </source>
</evidence>
<comment type="similarity">
    <text evidence="5">Belongs to the protein kinase superfamily. STE Ser/Thr protein kinase family. MAP kinase kinase subfamily.</text>
</comment>
<feature type="domain" description="SURP motif" evidence="11">
    <location>
        <begin position="389"/>
        <end position="432"/>
    </location>
</feature>
<feature type="compositionally biased region" description="Gly residues" evidence="8">
    <location>
        <begin position="83"/>
        <end position="95"/>
    </location>
</feature>
<feature type="compositionally biased region" description="Basic and acidic residues" evidence="8">
    <location>
        <begin position="316"/>
        <end position="337"/>
    </location>
</feature>
<feature type="region of interest" description="Disordered" evidence="8">
    <location>
        <begin position="1229"/>
        <end position="1277"/>
    </location>
</feature>
<feature type="compositionally biased region" description="Gly residues" evidence="8">
    <location>
        <begin position="864"/>
        <end position="873"/>
    </location>
</feature>
<evidence type="ECO:0000259" key="9">
    <source>
        <dbReference type="PROSITE" id="PS50011"/>
    </source>
</evidence>
<dbReference type="Pfam" id="PF00076">
    <property type="entry name" value="RRM_1"/>
    <property type="match status" value="1"/>
</dbReference>
<evidence type="ECO:0000256" key="7">
    <source>
        <dbReference type="PROSITE-ProRule" id="PRU00176"/>
    </source>
</evidence>
<feature type="domain" description="Protein kinase" evidence="9">
    <location>
        <begin position="936"/>
        <end position="1181"/>
    </location>
</feature>
<keyword evidence="4" id="KW-0067">ATP-binding</keyword>
<feature type="region of interest" description="Disordered" evidence="8">
    <location>
        <begin position="845"/>
        <end position="894"/>
    </location>
</feature>
<dbReference type="GO" id="GO:0006396">
    <property type="term" value="P:RNA processing"/>
    <property type="evidence" value="ECO:0007669"/>
    <property type="project" value="InterPro"/>
</dbReference>
<dbReference type="GO" id="GO:0004708">
    <property type="term" value="F:MAP kinase kinase activity"/>
    <property type="evidence" value="ECO:0007669"/>
    <property type="project" value="UniProtKB-EC"/>
</dbReference>
<dbReference type="InterPro" id="IPR035979">
    <property type="entry name" value="RBD_domain_sf"/>
</dbReference>
<evidence type="ECO:0000256" key="3">
    <source>
        <dbReference type="ARBA" id="ARBA00022777"/>
    </source>
</evidence>
<gene>
    <name evidence="13" type="ORF">RHS04_05335</name>
</gene>
<dbReference type="InterPro" id="IPR006569">
    <property type="entry name" value="CID_dom"/>
</dbReference>
<keyword evidence="1" id="KW-0808">Transferase</keyword>
<feature type="compositionally biased region" description="Low complexity" evidence="8">
    <location>
        <begin position="359"/>
        <end position="376"/>
    </location>
</feature>
<dbReference type="SMART" id="SM00648">
    <property type="entry name" value="SWAP"/>
    <property type="match status" value="1"/>
</dbReference>
<dbReference type="Pfam" id="PF04818">
    <property type="entry name" value="CID"/>
    <property type="match status" value="1"/>
</dbReference>
<dbReference type="PANTHER" id="PTHR48013">
    <property type="entry name" value="DUAL SPECIFICITY MITOGEN-ACTIVATED PROTEIN KINASE KINASE 5-RELATED"/>
    <property type="match status" value="1"/>
</dbReference>
<proteinExistence type="inferred from homology"/>
<feature type="region of interest" description="Disordered" evidence="8">
    <location>
        <begin position="36"/>
        <end position="133"/>
    </location>
</feature>
<dbReference type="SMART" id="SM00220">
    <property type="entry name" value="S_TKc"/>
    <property type="match status" value="1"/>
</dbReference>
<evidence type="ECO:0000256" key="2">
    <source>
        <dbReference type="ARBA" id="ARBA00022741"/>
    </source>
</evidence>
<keyword evidence="2" id="KW-0547">Nucleotide-binding</keyword>
<dbReference type="InterPro" id="IPR012677">
    <property type="entry name" value="Nucleotide-bd_a/b_plait_sf"/>
</dbReference>
<keyword evidence="3 13" id="KW-0418">Kinase</keyword>
<feature type="region of interest" description="Disordered" evidence="8">
    <location>
        <begin position="288"/>
        <end position="382"/>
    </location>
</feature>
<evidence type="ECO:0000313" key="14">
    <source>
        <dbReference type="Proteomes" id="UP000650582"/>
    </source>
</evidence>
<accession>A0A8H7H7A2</accession>
<feature type="region of interest" description="Disordered" evidence="8">
    <location>
        <begin position="748"/>
        <end position="775"/>
    </location>
</feature>
<evidence type="ECO:0000256" key="4">
    <source>
        <dbReference type="ARBA" id="ARBA00022840"/>
    </source>
</evidence>
<dbReference type="AlphaFoldDB" id="A0A8H7H7A2"/>
<feature type="compositionally biased region" description="Basic and acidic residues" evidence="8">
    <location>
        <begin position="1239"/>
        <end position="1253"/>
    </location>
</feature>
<dbReference type="SMART" id="SM00360">
    <property type="entry name" value="RRM"/>
    <property type="match status" value="1"/>
</dbReference>
<dbReference type="InterPro" id="IPR008271">
    <property type="entry name" value="Ser/Thr_kinase_AS"/>
</dbReference>
<evidence type="ECO:0000256" key="6">
    <source>
        <dbReference type="ARBA" id="ARBA00038999"/>
    </source>
</evidence>
<name>A0A8H7H7A2_9AGAM</name>
<dbReference type="GO" id="GO:0005524">
    <property type="term" value="F:ATP binding"/>
    <property type="evidence" value="ECO:0007669"/>
    <property type="project" value="UniProtKB-KW"/>
</dbReference>
<dbReference type="PROSITE" id="PS50128">
    <property type="entry name" value="SURP"/>
    <property type="match status" value="1"/>
</dbReference>
<dbReference type="InterPro" id="IPR011009">
    <property type="entry name" value="Kinase-like_dom_sf"/>
</dbReference>
<dbReference type="Gene3D" id="1.25.40.90">
    <property type="match status" value="1"/>
</dbReference>
<evidence type="ECO:0000259" key="12">
    <source>
        <dbReference type="PROSITE" id="PS51391"/>
    </source>
</evidence>
<dbReference type="InterPro" id="IPR000719">
    <property type="entry name" value="Prot_kinase_dom"/>
</dbReference>
<dbReference type="Pfam" id="PF00069">
    <property type="entry name" value="Pkinase"/>
    <property type="match status" value="1"/>
</dbReference>
<feature type="compositionally biased region" description="Basic and acidic residues" evidence="8">
    <location>
        <begin position="43"/>
        <end position="57"/>
    </location>
</feature>
<dbReference type="Gene3D" id="1.10.510.10">
    <property type="entry name" value="Transferase(Phosphotransferase) domain 1"/>
    <property type="match status" value="1"/>
</dbReference>
<dbReference type="Gene3D" id="1.10.10.790">
    <property type="entry name" value="Surp module"/>
    <property type="match status" value="1"/>
</dbReference>
<feature type="domain" description="RRM" evidence="10">
    <location>
        <begin position="185"/>
        <end position="275"/>
    </location>
</feature>
<evidence type="ECO:0000259" key="11">
    <source>
        <dbReference type="PROSITE" id="PS50128"/>
    </source>
</evidence>
<reference evidence="13" key="1">
    <citation type="submission" date="2020-09" db="EMBL/GenBank/DDBJ databases">
        <title>Comparative genome analyses of four rice-infecting Rhizoctonia solani isolates reveal extensive enrichment of homogalacturonan modification genes.</title>
        <authorList>
            <person name="Lee D.-Y."/>
            <person name="Jeon J."/>
            <person name="Kim K.-T."/>
            <person name="Cheong K."/>
            <person name="Song H."/>
            <person name="Choi G."/>
            <person name="Ko J."/>
            <person name="Opiyo S.O."/>
            <person name="Zuo S."/>
            <person name="Madhav S."/>
            <person name="Lee Y.-H."/>
            <person name="Wang G.-L."/>
        </authorList>
    </citation>
    <scope>NUCLEOTIDE SEQUENCE</scope>
    <source>
        <strain evidence="13">AG1-IA YN-7</strain>
    </source>
</reference>
<dbReference type="SUPFAM" id="SSF56112">
    <property type="entry name" value="Protein kinase-like (PK-like)"/>
    <property type="match status" value="1"/>
</dbReference>
<dbReference type="InterPro" id="IPR000061">
    <property type="entry name" value="Surp"/>
</dbReference>
<feature type="compositionally biased region" description="Basic residues" evidence="8">
    <location>
        <begin position="304"/>
        <end position="315"/>
    </location>
</feature>
<dbReference type="PROSITE" id="PS51391">
    <property type="entry name" value="CID"/>
    <property type="match status" value="1"/>
</dbReference>
<sequence length="1277" mass="140417">MDKKKLAMMFNVDDDDAPPFQQKQLDEYKLAHYSQGVVRKSKREKEKEAAEAKRREEEEQAAQAYADFIDVFDSEGPKQKARSGGGGFVRAGGEGAYKPSGGRNPLDEGAPRSNFKDRPPSPGPAKPKPKGQRAMDAFLEEIKRDQAERESRFKKYAGSHGSSVSAIAAYESQSGSRDRGDPATTNIFVANLPANIDENSLGMFFARIGPVGSVKIMWPRADPHNPPGSDISTSARRGMSGFVSYMTRADAEACVRELDGFDWGGSVLRVGWSKAVPIAARAMYDLGRRSRSRSRSPRRDREKDKRRRSRSRSRDHHRERERDRDRERDRTRDYDRRKTSRRSRSRSRDRHHTRRRRSSSYSTRSRSRSRTPTPKDLGYLGITPTQEEFIRKVVDKVRRNGRAFQTLLETREKNNPSFEFLWDDKNPGHLLYKHLLDGASLPPPPPVFDEDGPHSAYSTDSGEESERERIRKGTLGKLARKRFHVLLRGLSGKRGELARCMAFSLEHAESAAEVAEIIISSLMVDSTPVPRKIARLHLICDILHNSAASITNAWKFRQEFESRLGGVFDHLRAIHRSFPGRITAETFKKQVLSVVEVWEDWIVFTPEFTSELRKRLDGKDVGEERKEGEERVEKVEERKVVSKFKAAAFGAVVEPAKEAEDLDGEKVEDIDGENLDGENIDGENLDGENIDGENIDGENIDGEKLDGEDLDREHLDGAPVGAVGRLSGDEMEMDSNLHLDTMADEQPATNGVRTVSMPPQRPPQMRGGLAQRPMTSRIPPSLQAKMAAMANRGQAQSSPAVPGTADIANLSNAFAQAGIAGPASAPPTPANRGRGMGIAGRRMRPPGTLGDIDPNLVSKPPPAGVGGGPGGLALGRPNLGPDPPKKPGQGGTPFANFSKIVDPSGVLRFGGGKAVIHSAGVDFSNGSSFKINMSEFRLEEELGRGNYGTVKKEIRLELDDAKLNAILMELDILHRAVAPEIVDFYGAFFIESCVYYCMEYMDAGSLDTLNGVGVPEDVLARITANMVRGLKFLKDELQIMHRDVKPTNVLVSRKGAIKLCDFGVSGQLERSLAKTNIGCQSYMAPERIKGESLNNVGTYTVSSDVWSLGLSIIELAVGAYPYPPETYSNVFAQLTAIVHGPPPELPEGKYSADAAEFVASCLIKEPTKRATYAELLDHPWLVADRDREVDMAGWVEQAVDFRKAKRAAGAEVSSSEDRVPDKQTVEAAVKAGDVVADGKPTDEKPAESSKPVEDAVPVENGASEAPPDTDPKPVPAE</sequence>
<feature type="region of interest" description="Disordered" evidence="8">
    <location>
        <begin position="658"/>
        <end position="699"/>
    </location>
</feature>
<dbReference type="GO" id="GO:0003723">
    <property type="term" value="F:RNA binding"/>
    <property type="evidence" value="ECO:0007669"/>
    <property type="project" value="UniProtKB-UniRule"/>
</dbReference>
<dbReference type="InterPro" id="IPR035967">
    <property type="entry name" value="SWAP/Surp_sf"/>
</dbReference>
<feature type="region of interest" description="Disordered" evidence="8">
    <location>
        <begin position="442"/>
        <end position="470"/>
    </location>
</feature>
<keyword evidence="7" id="KW-0694">RNA-binding</keyword>
<dbReference type="Gene3D" id="3.30.200.20">
    <property type="entry name" value="Phosphorylase Kinase, domain 1"/>
    <property type="match status" value="1"/>
</dbReference>
<dbReference type="PANTHER" id="PTHR48013:SF25">
    <property type="entry name" value="MAP KINASE KINASE PBS2"/>
    <property type="match status" value="1"/>
</dbReference>
<feature type="compositionally biased region" description="Low complexity" evidence="8">
    <location>
        <begin position="1229"/>
        <end position="1238"/>
    </location>
</feature>
<comment type="caution">
    <text evidence="13">The sequence shown here is derived from an EMBL/GenBank/DDBJ whole genome shotgun (WGS) entry which is preliminary data.</text>
</comment>
<dbReference type="PROSITE" id="PS50011">
    <property type="entry name" value="PROTEIN_KINASE_DOM"/>
    <property type="match status" value="1"/>
</dbReference>
<evidence type="ECO:0000256" key="8">
    <source>
        <dbReference type="SAM" id="MobiDB-lite"/>
    </source>
</evidence>
<dbReference type="FunFam" id="1.10.510.10:FF:000433">
    <property type="entry name" value="MAP kinase kinase PBS2"/>
    <property type="match status" value="1"/>
</dbReference>
<dbReference type="Gene3D" id="3.30.70.330">
    <property type="match status" value="1"/>
</dbReference>
<evidence type="ECO:0000259" key="10">
    <source>
        <dbReference type="PROSITE" id="PS50102"/>
    </source>
</evidence>
<dbReference type="EMBL" id="JACYCC010000039">
    <property type="protein sequence ID" value="KAF8678403.1"/>
    <property type="molecule type" value="Genomic_DNA"/>
</dbReference>
<dbReference type="GO" id="GO:0071474">
    <property type="term" value="P:cellular hyperosmotic response"/>
    <property type="evidence" value="ECO:0007669"/>
    <property type="project" value="TreeGrafter"/>
</dbReference>
<dbReference type="SUPFAM" id="SSF109905">
    <property type="entry name" value="Surp module (SWAP domain)"/>
    <property type="match status" value="1"/>
</dbReference>
<dbReference type="Pfam" id="PF01805">
    <property type="entry name" value="Surp"/>
    <property type="match status" value="1"/>
</dbReference>
<dbReference type="InterPro" id="IPR000504">
    <property type="entry name" value="RRM_dom"/>
</dbReference>
<dbReference type="Proteomes" id="UP000650582">
    <property type="component" value="Unassembled WGS sequence"/>
</dbReference>
<dbReference type="InterPro" id="IPR008942">
    <property type="entry name" value="ENTH_VHS"/>
</dbReference>
<feature type="compositionally biased region" description="Basic and acidic residues" evidence="8">
    <location>
        <begin position="105"/>
        <end position="119"/>
    </location>
</feature>
<protein>
    <recommendedName>
        <fullName evidence="6">mitogen-activated protein kinase kinase</fullName>
        <ecNumber evidence="6">2.7.12.2</ecNumber>
    </recommendedName>
</protein>
<evidence type="ECO:0000256" key="1">
    <source>
        <dbReference type="ARBA" id="ARBA00022679"/>
    </source>
</evidence>
<dbReference type="PROSITE" id="PS50102">
    <property type="entry name" value="RRM"/>
    <property type="match status" value="1"/>
</dbReference>
<feature type="domain" description="CID" evidence="12">
    <location>
        <begin position="475"/>
        <end position="620"/>
    </location>
</feature>
<feature type="compositionally biased region" description="Basic residues" evidence="8">
    <location>
        <begin position="338"/>
        <end position="358"/>
    </location>
</feature>
<dbReference type="PROSITE" id="PS00108">
    <property type="entry name" value="PROTEIN_KINASE_ST"/>
    <property type="match status" value="1"/>
</dbReference>
<dbReference type="EC" id="2.7.12.2" evidence="6"/>
<feature type="compositionally biased region" description="Basic and acidic residues" evidence="8">
    <location>
        <begin position="658"/>
        <end position="669"/>
    </location>
</feature>
<dbReference type="SMART" id="SM00582">
    <property type="entry name" value="RPR"/>
    <property type="match status" value="1"/>
</dbReference>
<evidence type="ECO:0000313" key="13">
    <source>
        <dbReference type="EMBL" id="KAF8678403.1"/>
    </source>
</evidence>
<dbReference type="SUPFAM" id="SSF54928">
    <property type="entry name" value="RNA-binding domain, RBD"/>
    <property type="match status" value="1"/>
</dbReference>
<feature type="compositionally biased region" description="Acidic residues" evidence="8">
    <location>
        <begin position="670"/>
        <end position="699"/>
    </location>
</feature>
<organism evidence="13 14">
    <name type="scientific">Rhizoctonia solani</name>
    <dbReference type="NCBI Taxonomy" id="456999"/>
    <lineage>
        <taxon>Eukaryota</taxon>
        <taxon>Fungi</taxon>
        <taxon>Dikarya</taxon>
        <taxon>Basidiomycota</taxon>
        <taxon>Agaricomycotina</taxon>
        <taxon>Agaricomycetes</taxon>
        <taxon>Cantharellales</taxon>
        <taxon>Ceratobasidiaceae</taxon>
        <taxon>Rhizoctonia</taxon>
    </lineage>
</organism>